<feature type="non-terminal residue" evidence="1">
    <location>
        <position position="1"/>
    </location>
</feature>
<keyword evidence="2" id="KW-1185">Reference proteome</keyword>
<protein>
    <submittedName>
        <fullName evidence="1">31904_t:CDS:1</fullName>
    </submittedName>
</protein>
<evidence type="ECO:0000313" key="2">
    <source>
        <dbReference type="Proteomes" id="UP000789920"/>
    </source>
</evidence>
<gene>
    <name evidence="1" type="ORF">RPERSI_LOCUS25726</name>
</gene>
<proteinExistence type="predicted"/>
<reference evidence="1" key="1">
    <citation type="submission" date="2021-06" db="EMBL/GenBank/DDBJ databases">
        <authorList>
            <person name="Kallberg Y."/>
            <person name="Tangrot J."/>
            <person name="Rosling A."/>
        </authorList>
    </citation>
    <scope>NUCLEOTIDE SEQUENCE</scope>
    <source>
        <strain evidence="1">MA461A</strain>
    </source>
</reference>
<dbReference type="Proteomes" id="UP000789920">
    <property type="component" value="Unassembled WGS sequence"/>
</dbReference>
<evidence type="ECO:0000313" key="1">
    <source>
        <dbReference type="EMBL" id="CAG8822094.1"/>
    </source>
</evidence>
<name>A0ACA9S223_9GLOM</name>
<comment type="caution">
    <text evidence="1">The sequence shown here is derived from an EMBL/GenBank/DDBJ whole genome shotgun (WGS) entry which is preliminary data.</text>
</comment>
<organism evidence="1 2">
    <name type="scientific">Racocetra persica</name>
    <dbReference type="NCBI Taxonomy" id="160502"/>
    <lineage>
        <taxon>Eukaryota</taxon>
        <taxon>Fungi</taxon>
        <taxon>Fungi incertae sedis</taxon>
        <taxon>Mucoromycota</taxon>
        <taxon>Glomeromycotina</taxon>
        <taxon>Glomeromycetes</taxon>
        <taxon>Diversisporales</taxon>
        <taxon>Gigasporaceae</taxon>
        <taxon>Racocetra</taxon>
    </lineage>
</organism>
<feature type="non-terminal residue" evidence="1">
    <location>
        <position position="118"/>
    </location>
</feature>
<accession>A0ACA9S223</accession>
<sequence>KTTLARIASKEAKQDKDKGIQEEIEIIYIDILPNYKDLGDLSEKKSIEYLISKHKINEIETKKIYVLVGSCIVELKTIANDFLARKSFEVIKWTILDEDDLNEVLGGNVFAYYPEKNI</sequence>
<dbReference type="EMBL" id="CAJVQC010085768">
    <property type="protein sequence ID" value="CAG8822094.1"/>
    <property type="molecule type" value="Genomic_DNA"/>
</dbReference>